<accession>A0A2A2I6L0</accession>
<keyword evidence="1" id="KW-1133">Transmembrane helix</keyword>
<evidence type="ECO:0000313" key="3">
    <source>
        <dbReference type="Proteomes" id="UP000218332"/>
    </source>
</evidence>
<dbReference type="RefSeq" id="WP_095609881.1">
    <property type="nucleotide sequence ID" value="NZ_NMPM01000010.1"/>
</dbReference>
<feature type="transmembrane region" description="Helical" evidence="1">
    <location>
        <begin position="12"/>
        <end position="31"/>
    </location>
</feature>
<reference evidence="2 3" key="1">
    <citation type="submission" date="2017-07" db="EMBL/GenBank/DDBJ databases">
        <title>Tamlnaduibacter salinus (Mi-7) genome sequencing.</title>
        <authorList>
            <person name="Verma A."/>
            <person name="Krishnamurthi S."/>
        </authorList>
    </citation>
    <scope>NUCLEOTIDE SEQUENCE [LARGE SCALE GENOMIC DNA]</scope>
    <source>
        <strain evidence="2 3">Mi-7</strain>
    </source>
</reference>
<feature type="transmembrane region" description="Helical" evidence="1">
    <location>
        <begin position="43"/>
        <end position="66"/>
    </location>
</feature>
<dbReference type="Proteomes" id="UP000218332">
    <property type="component" value="Unassembled WGS sequence"/>
</dbReference>
<feature type="transmembrane region" description="Helical" evidence="1">
    <location>
        <begin position="86"/>
        <end position="108"/>
    </location>
</feature>
<dbReference type="EMBL" id="NMPM01000010">
    <property type="protein sequence ID" value="PAV27018.1"/>
    <property type="molecule type" value="Genomic_DNA"/>
</dbReference>
<proteinExistence type="predicted"/>
<gene>
    <name evidence="2" type="ORF">CF392_02450</name>
</gene>
<keyword evidence="3" id="KW-1185">Reference proteome</keyword>
<sequence length="126" mass="14283">MTPESELAYGVFWTLYVAGFALFFWVFSRAIRSLPLYGMRSLLKAALIAALLTPVASTEAANWWIPAWLHGGYELIQGHAEEAARAFSNLTLAGGSMFIVWLLDLVWYRWRHPTRGDRAIFSRQSS</sequence>
<name>A0A2A2I6L0_9GAMM</name>
<keyword evidence="1" id="KW-0472">Membrane</keyword>
<organism evidence="2 3">
    <name type="scientific">Tamilnaduibacter salinus</name>
    <dbReference type="NCBI Taxonomy" id="1484056"/>
    <lineage>
        <taxon>Bacteria</taxon>
        <taxon>Pseudomonadati</taxon>
        <taxon>Pseudomonadota</taxon>
        <taxon>Gammaproteobacteria</taxon>
        <taxon>Pseudomonadales</taxon>
        <taxon>Marinobacteraceae</taxon>
        <taxon>Tamilnaduibacter</taxon>
    </lineage>
</organism>
<comment type="caution">
    <text evidence="2">The sequence shown here is derived from an EMBL/GenBank/DDBJ whole genome shotgun (WGS) entry which is preliminary data.</text>
</comment>
<evidence type="ECO:0000313" key="2">
    <source>
        <dbReference type="EMBL" id="PAV27018.1"/>
    </source>
</evidence>
<protein>
    <submittedName>
        <fullName evidence="2">Uncharacterized protein</fullName>
    </submittedName>
</protein>
<dbReference type="AlphaFoldDB" id="A0A2A2I6L0"/>
<evidence type="ECO:0000256" key="1">
    <source>
        <dbReference type="SAM" id="Phobius"/>
    </source>
</evidence>
<keyword evidence="1" id="KW-0812">Transmembrane</keyword>